<protein>
    <submittedName>
        <fullName evidence="2">Uncharacterized protein</fullName>
    </submittedName>
</protein>
<feature type="compositionally biased region" description="Polar residues" evidence="1">
    <location>
        <begin position="28"/>
        <end position="39"/>
    </location>
</feature>
<dbReference type="EMBL" id="UZAL01033052">
    <property type="protein sequence ID" value="VDP62517.1"/>
    <property type="molecule type" value="Genomic_DNA"/>
</dbReference>
<dbReference type="Proteomes" id="UP000269396">
    <property type="component" value="Unassembled WGS sequence"/>
</dbReference>
<feature type="compositionally biased region" description="Basic and acidic residues" evidence="1">
    <location>
        <begin position="42"/>
        <end position="60"/>
    </location>
</feature>
<name>A0A183PF80_9TREM</name>
<proteinExistence type="predicted"/>
<evidence type="ECO:0000313" key="3">
    <source>
        <dbReference type="Proteomes" id="UP000269396"/>
    </source>
</evidence>
<accession>A0A183PF80</accession>
<sequence length="97" mass="11201">MLLSSDEPIGLPFGSDLLKHYKEPETVPCQNELQNQKLTDTLPKEDTNNHDEDDSDKQSENFDQSVVTERTTQHWIDMLSVGRNPIKRITSYFPHIC</sequence>
<reference evidence="2 3" key="1">
    <citation type="submission" date="2018-11" db="EMBL/GenBank/DDBJ databases">
        <authorList>
            <consortium name="Pathogen Informatics"/>
        </authorList>
    </citation>
    <scope>NUCLEOTIDE SEQUENCE [LARGE SCALE GENOMIC DNA]</scope>
    <source>
        <strain>Denwood</strain>
        <strain evidence="3">Zambia</strain>
    </source>
</reference>
<dbReference type="AlphaFoldDB" id="A0A183PF80"/>
<gene>
    <name evidence="2" type="ORF">SMTD_LOCUS13013</name>
</gene>
<keyword evidence="3" id="KW-1185">Reference proteome</keyword>
<organism evidence="2 3">
    <name type="scientific">Schistosoma mattheei</name>
    <dbReference type="NCBI Taxonomy" id="31246"/>
    <lineage>
        <taxon>Eukaryota</taxon>
        <taxon>Metazoa</taxon>
        <taxon>Spiralia</taxon>
        <taxon>Lophotrochozoa</taxon>
        <taxon>Platyhelminthes</taxon>
        <taxon>Trematoda</taxon>
        <taxon>Digenea</taxon>
        <taxon>Strigeidida</taxon>
        <taxon>Schistosomatoidea</taxon>
        <taxon>Schistosomatidae</taxon>
        <taxon>Schistosoma</taxon>
    </lineage>
</organism>
<evidence type="ECO:0000256" key="1">
    <source>
        <dbReference type="SAM" id="MobiDB-lite"/>
    </source>
</evidence>
<feature type="region of interest" description="Disordered" evidence="1">
    <location>
        <begin position="26"/>
        <end position="66"/>
    </location>
</feature>
<evidence type="ECO:0000313" key="2">
    <source>
        <dbReference type="EMBL" id="VDP62517.1"/>
    </source>
</evidence>